<sequence>MSDALGVGILCFNGKPFYRRWLYSRVFTLESFEQGDANSRSIAQANKLGIERLLRGSPIIKAAGLPKLCIRLLDVRKRDSMHYSCAMTEMEFAQGLGCVIRERYSD</sequence>
<dbReference type="EMBL" id="BPLR01014634">
    <property type="protein sequence ID" value="GIY70176.1"/>
    <property type="molecule type" value="Genomic_DNA"/>
</dbReference>
<proteinExistence type="predicted"/>
<gene>
    <name evidence="1" type="ORF">CEXT_91531</name>
</gene>
<name>A0AAV4VID3_CAEEX</name>
<dbReference type="AlphaFoldDB" id="A0AAV4VID3"/>
<comment type="caution">
    <text evidence="1">The sequence shown here is derived from an EMBL/GenBank/DDBJ whole genome shotgun (WGS) entry which is preliminary data.</text>
</comment>
<protein>
    <submittedName>
        <fullName evidence="1">Uncharacterized protein</fullName>
    </submittedName>
</protein>
<dbReference type="Proteomes" id="UP001054945">
    <property type="component" value="Unassembled WGS sequence"/>
</dbReference>
<accession>A0AAV4VID3</accession>
<evidence type="ECO:0000313" key="1">
    <source>
        <dbReference type="EMBL" id="GIY70176.1"/>
    </source>
</evidence>
<evidence type="ECO:0000313" key="2">
    <source>
        <dbReference type="Proteomes" id="UP001054945"/>
    </source>
</evidence>
<organism evidence="1 2">
    <name type="scientific">Caerostris extrusa</name>
    <name type="common">Bark spider</name>
    <name type="synonym">Caerostris bankana</name>
    <dbReference type="NCBI Taxonomy" id="172846"/>
    <lineage>
        <taxon>Eukaryota</taxon>
        <taxon>Metazoa</taxon>
        <taxon>Ecdysozoa</taxon>
        <taxon>Arthropoda</taxon>
        <taxon>Chelicerata</taxon>
        <taxon>Arachnida</taxon>
        <taxon>Araneae</taxon>
        <taxon>Araneomorphae</taxon>
        <taxon>Entelegynae</taxon>
        <taxon>Araneoidea</taxon>
        <taxon>Araneidae</taxon>
        <taxon>Caerostris</taxon>
    </lineage>
</organism>
<reference evidence="1 2" key="1">
    <citation type="submission" date="2021-06" db="EMBL/GenBank/DDBJ databases">
        <title>Caerostris extrusa draft genome.</title>
        <authorList>
            <person name="Kono N."/>
            <person name="Arakawa K."/>
        </authorList>
    </citation>
    <scope>NUCLEOTIDE SEQUENCE [LARGE SCALE GENOMIC DNA]</scope>
</reference>
<keyword evidence="2" id="KW-1185">Reference proteome</keyword>